<evidence type="ECO:0000259" key="1">
    <source>
        <dbReference type="Pfam" id="PF00561"/>
    </source>
</evidence>
<evidence type="ECO:0000313" key="2">
    <source>
        <dbReference type="EMBL" id="PIP61885.1"/>
    </source>
</evidence>
<accession>A0A2H0BW29</accession>
<dbReference type="InterPro" id="IPR050228">
    <property type="entry name" value="Carboxylesterase_BioH"/>
</dbReference>
<dbReference type="Pfam" id="PF00561">
    <property type="entry name" value="Abhydrolase_1"/>
    <property type="match status" value="1"/>
</dbReference>
<dbReference type="InterPro" id="IPR000073">
    <property type="entry name" value="AB_hydrolase_1"/>
</dbReference>
<protein>
    <recommendedName>
        <fullName evidence="1">AB hydrolase-1 domain-containing protein</fullName>
    </recommendedName>
</protein>
<gene>
    <name evidence="2" type="ORF">COW99_01525</name>
</gene>
<reference evidence="2 3" key="1">
    <citation type="submission" date="2017-09" db="EMBL/GenBank/DDBJ databases">
        <title>Depth-based differentiation of microbial function through sediment-hosted aquifers and enrichment of novel symbionts in the deep terrestrial subsurface.</title>
        <authorList>
            <person name="Probst A.J."/>
            <person name="Ladd B."/>
            <person name="Jarett J.K."/>
            <person name="Geller-Mcgrath D.E."/>
            <person name="Sieber C.M."/>
            <person name="Emerson J.B."/>
            <person name="Anantharaman K."/>
            <person name="Thomas B.C."/>
            <person name="Malmstrom R."/>
            <person name="Stieglmeier M."/>
            <person name="Klingl A."/>
            <person name="Woyke T."/>
            <person name="Ryan C.M."/>
            <person name="Banfield J.F."/>
        </authorList>
    </citation>
    <scope>NUCLEOTIDE SEQUENCE [LARGE SCALE GENOMIC DNA]</scope>
    <source>
        <strain evidence="2">CG22_combo_CG10-13_8_21_14_all_38_20</strain>
    </source>
</reference>
<organism evidence="2 3">
    <name type="scientific">Candidatus Roizmanbacteria bacterium CG22_combo_CG10-13_8_21_14_all_38_20</name>
    <dbReference type="NCBI Taxonomy" id="1974862"/>
    <lineage>
        <taxon>Bacteria</taxon>
        <taxon>Candidatus Roizmaniibacteriota</taxon>
    </lineage>
</organism>
<evidence type="ECO:0000313" key="3">
    <source>
        <dbReference type="Proteomes" id="UP000231246"/>
    </source>
</evidence>
<dbReference type="Proteomes" id="UP000231246">
    <property type="component" value="Unassembled WGS sequence"/>
</dbReference>
<dbReference type="SUPFAM" id="SSF53474">
    <property type="entry name" value="alpha/beta-Hydrolases"/>
    <property type="match status" value="1"/>
</dbReference>
<dbReference type="PANTHER" id="PTHR43194">
    <property type="entry name" value="HYDROLASE ALPHA/BETA FOLD FAMILY"/>
    <property type="match status" value="1"/>
</dbReference>
<dbReference type="PANTHER" id="PTHR43194:SF2">
    <property type="entry name" value="PEROXISOMAL MEMBRANE PROTEIN LPX1"/>
    <property type="match status" value="1"/>
</dbReference>
<feature type="domain" description="AB hydrolase-1" evidence="1">
    <location>
        <begin position="6"/>
        <end position="227"/>
    </location>
</feature>
<comment type="caution">
    <text evidence="2">The sequence shown here is derived from an EMBL/GenBank/DDBJ whole genome shotgun (WGS) entry which is preliminary data.</text>
</comment>
<dbReference type="InterPro" id="IPR029058">
    <property type="entry name" value="AB_hydrolase_fold"/>
</dbReference>
<dbReference type="AlphaFoldDB" id="A0A2H0BW29"/>
<dbReference type="PRINTS" id="PR00111">
    <property type="entry name" value="ABHYDROLASE"/>
</dbReference>
<sequence>MNKGKTIVILHGWKLSSQRYNPLVKELRKLGYRVYIPDMPGNGVAKLPKNPFTLDDYVEYVLGYLSTNKLRRFTLIGHSFGGRVGIKLVAKNPELINKLVLTGTPGVIPVSSTKIKMFLVLAKIGNMIFNLPVLELFKDSARRGLYRLAKSSDYYHTDGVMRQTFKNIIRADLVKSMSKLKLPVTLVWGEHDEAVPVNVAKVMQKMIKGSKLVVIPGSSHDVIWANPLRFIDAFNTDK</sequence>
<dbReference type="EMBL" id="PCTA01000010">
    <property type="protein sequence ID" value="PIP61885.1"/>
    <property type="molecule type" value="Genomic_DNA"/>
</dbReference>
<name>A0A2H0BW29_9BACT</name>
<dbReference type="Gene3D" id="3.40.50.1820">
    <property type="entry name" value="alpha/beta hydrolase"/>
    <property type="match status" value="1"/>
</dbReference>
<proteinExistence type="predicted"/>